<dbReference type="EMBL" id="JALNTZ010000005">
    <property type="protein sequence ID" value="KAJ3651974.1"/>
    <property type="molecule type" value="Genomic_DNA"/>
</dbReference>
<dbReference type="SUPFAM" id="SSF56349">
    <property type="entry name" value="DNA breaking-rejoining enzymes"/>
    <property type="match status" value="1"/>
</dbReference>
<accession>A0AA38IDC4</accession>
<organism evidence="2 3">
    <name type="scientific">Zophobas morio</name>
    <dbReference type="NCBI Taxonomy" id="2755281"/>
    <lineage>
        <taxon>Eukaryota</taxon>
        <taxon>Metazoa</taxon>
        <taxon>Ecdysozoa</taxon>
        <taxon>Arthropoda</taxon>
        <taxon>Hexapoda</taxon>
        <taxon>Insecta</taxon>
        <taxon>Pterygota</taxon>
        <taxon>Neoptera</taxon>
        <taxon>Endopterygota</taxon>
        <taxon>Coleoptera</taxon>
        <taxon>Polyphaga</taxon>
        <taxon>Cucujiformia</taxon>
        <taxon>Tenebrionidae</taxon>
        <taxon>Zophobas</taxon>
    </lineage>
</organism>
<evidence type="ECO:0000313" key="2">
    <source>
        <dbReference type="EMBL" id="KAJ3651974.1"/>
    </source>
</evidence>
<dbReference type="Gene3D" id="1.10.443.10">
    <property type="entry name" value="Intergrase catalytic core"/>
    <property type="match status" value="1"/>
</dbReference>
<comment type="caution">
    <text evidence="2">The sequence shown here is derived from an EMBL/GenBank/DDBJ whole genome shotgun (WGS) entry which is preliminary data.</text>
</comment>
<protein>
    <submittedName>
        <fullName evidence="2">Uncharacterized protein</fullName>
    </submittedName>
</protein>
<dbReference type="GO" id="GO:0006310">
    <property type="term" value="P:DNA recombination"/>
    <property type="evidence" value="ECO:0007669"/>
    <property type="project" value="UniProtKB-KW"/>
</dbReference>
<reference evidence="2" key="1">
    <citation type="journal article" date="2023" name="G3 (Bethesda)">
        <title>Whole genome assemblies of Zophobas morio and Tenebrio molitor.</title>
        <authorList>
            <person name="Kaur S."/>
            <person name="Stinson S.A."/>
            <person name="diCenzo G.C."/>
        </authorList>
    </citation>
    <scope>NUCLEOTIDE SEQUENCE</scope>
    <source>
        <strain evidence="2">QUZm001</strain>
    </source>
</reference>
<evidence type="ECO:0000256" key="1">
    <source>
        <dbReference type="ARBA" id="ARBA00023172"/>
    </source>
</evidence>
<name>A0AA38IDC4_9CUCU</name>
<dbReference type="GO" id="GO:0015074">
    <property type="term" value="P:DNA integration"/>
    <property type="evidence" value="ECO:0007669"/>
    <property type="project" value="InterPro"/>
</dbReference>
<dbReference type="InterPro" id="IPR011010">
    <property type="entry name" value="DNA_brk_join_enz"/>
</dbReference>
<dbReference type="AlphaFoldDB" id="A0AA38IDC4"/>
<evidence type="ECO:0000313" key="3">
    <source>
        <dbReference type="Proteomes" id="UP001168821"/>
    </source>
</evidence>
<gene>
    <name evidence="2" type="ORF">Zmor_017978</name>
</gene>
<keyword evidence="3" id="KW-1185">Reference proteome</keyword>
<dbReference type="InterPro" id="IPR013762">
    <property type="entry name" value="Integrase-like_cat_sf"/>
</dbReference>
<dbReference type="Proteomes" id="UP001168821">
    <property type="component" value="Unassembled WGS sequence"/>
</dbReference>
<sequence length="165" mass="19352">MVKSLLNLRHDVDISRYFKLCAFLKKQNEGYSPKKARVILIFGIARACRCDEFFEMKLDAIEDFGSMLLVKIPDIKTGKNRTFAVGSEVDINKYTKYVSQRPAEFKECRFFIKYESGRCYRMVLGIHKIGNVAKEVASYLKLPHVNEYTGHFLRRTSRFAFFLFY</sequence>
<keyword evidence="1" id="KW-0233">DNA recombination</keyword>
<dbReference type="GO" id="GO:0003677">
    <property type="term" value="F:DNA binding"/>
    <property type="evidence" value="ECO:0007669"/>
    <property type="project" value="InterPro"/>
</dbReference>
<proteinExistence type="predicted"/>